<dbReference type="SUPFAM" id="SSF48230">
    <property type="entry name" value="Chondroitin AC/alginate lyase"/>
    <property type="match status" value="1"/>
</dbReference>
<keyword evidence="3" id="KW-0456">Lyase</keyword>
<dbReference type="InParanoid" id="A0A369KFC5"/>
<organism evidence="7 8">
    <name type="scientific">Hypsizygus marmoreus</name>
    <name type="common">White beech mushroom</name>
    <name type="synonym">Agaricus marmoreus</name>
    <dbReference type="NCBI Taxonomy" id="39966"/>
    <lineage>
        <taxon>Eukaryota</taxon>
        <taxon>Fungi</taxon>
        <taxon>Dikarya</taxon>
        <taxon>Basidiomycota</taxon>
        <taxon>Agaricomycotina</taxon>
        <taxon>Agaricomycetes</taxon>
        <taxon>Agaricomycetidae</taxon>
        <taxon>Agaricales</taxon>
        <taxon>Tricholomatineae</taxon>
        <taxon>Lyophyllaceae</taxon>
        <taxon>Hypsizygus</taxon>
    </lineage>
</organism>
<feature type="domain" description="Polysaccharide lyase family 8 central" evidence="4">
    <location>
        <begin position="482"/>
        <end position="725"/>
    </location>
</feature>
<dbReference type="Gene3D" id="2.70.98.10">
    <property type="match status" value="1"/>
</dbReference>
<dbReference type="AlphaFoldDB" id="A0A369KFC5"/>
<name>A0A369KFC5_HYPMA</name>
<dbReference type="OrthoDB" id="5980780at2759"/>
<dbReference type="GO" id="GO:0030246">
    <property type="term" value="F:carbohydrate binding"/>
    <property type="evidence" value="ECO:0007669"/>
    <property type="project" value="InterPro"/>
</dbReference>
<gene>
    <name evidence="7" type="primary">cslA_1</name>
    <name evidence="7" type="ORF">Hypma_015484</name>
</gene>
<comment type="caution">
    <text evidence="7">The sequence shown here is derived from an EMBL/GenBank/DDBJ whole genome shotgun (WGS) entry which is preliminary data.</text>
</comment>
<dbReference type="InterPro" id="IPR004103">
    <property type="entry name" value="Lyase_8_C"/>
</dbReference>
<keyword evidence="8" id="KW-1185">Reference proteome</keyword>
<dbReference type="Gene3D" id="1.50.10.100">
    <property type="entry name" value="Chondroitin AC/alginate lyase"/>
    <property type="match status" value="1"/>
</dbReference>
<dbReference type="Pfam" id="PF08124">
    <property type="entry name" value="Lyase_8_N"/>
    <property type="match status" value="1"/>
</dbReference>
<dbReference type="PANTHER" id="PTHR38481">
    <property type="entry name" value="HYALURONATE LYASE"/>
    <property type="match status" value="1"/>
</dbReference>
<comment type="similarity">
    <text evidence="1">Belongs to the polysaccharide lyase 8 family.</text>
</comment>
<dbReference type="GO" id="GO:0016837">
    <property type="term" value="F:carbon-oxygen lyase activity, acting on polysaccharides"/>
    <property type="evidence" value="ECO:0007669"/>
    <property type="project" value="UniProtKB-ARBA"/>
</dbReference>
<dbReference type="GO" id="GO:0005576">
    <property type="term" value="C:extracellular region"/>
    <property type="evidence" value="ECO:0007669"/>
    <property type="project" value="InterPro"/>
</dbReference>
<dbReference type="InterPro" id="IPR011013">
    <property type="entry name" value="Gal_mutarotase_sf_dom"/>
</dbReference>
<dbReference type="Pfam" id="PF02278">
    <property type="entry name" value="Lyase_8"/>
    <property type="match status" value="1"/>
</dbReference>
<dbReference type="EMBL" id="LUEZ02000010">
    <property type="protein sequence ID" value="RDB29606.1"/>
    <property type="molecule type" value="Genomic_DNA"/>
</dbReference>
<dbReference type="GO" id="GO:0005975">
    <property type="term" value="P:carbohydrate metabolic process"/>
    <property type="evidence" value="ECO:0007669"/>
    <property type="project" value="InterPro"/>
</dbReference>
<dbReference type="Pfam" id="PF02884">
    <property type="entry name" value="Lyase_8_C"/>
    <property type="match status" value="1"/>
</dbReference>
<feature type="domain" description="Polysaccharide lyase 8 N-terminal alpha-helical" evidence="6">
    <location>
        <begin position="168"/>
        <end position="392"/>
    </location>
</feature>
<sequence length="855" mass="91858">MASVAAEFGCQPPFVTMKGVASVFVHLLFTCSATSVGSSYTVLLNSSDVNSRFYTSVSSSGALATASAESSLASSTTSLVGGSKSFGQTSTISPTSISLTATQIAPTTTAIIQTTDPATSQDIETIHERRFRSIIGTLTNARNIPAWLSSLGTDGKWPDSEVDYTTGCDARRANWPAQGHWQRTVVMAGAWHGGLKGAEQYVKDSTIRTAISRAMDYWFSRDFTNIDCLDSGGTTKCPCSNSDNSLWNTNWFSNIILIPDLVGQTCILLNETLTPAHLTACAHITARSYATFDRSINGVGSLTGANTLDVAAIGIDLALLTMNATTLADAYRRIHLELTVRSTVKADGIRADGSFGQHGGILYNGNYGKDYVNAILDVEIEAGGTQFGANAASQNAFESLFDGDSWMIYVNALTGVLHWDFSALGRFISFPVIDNQATGSIKINLTQVHELGQLWSSGPLVNFAESLSTNTSNANAGRLVGNRMFYANDYMVHRGPNYVSTVKMYSVRTQNTECVNSQNPLGFHLADGAVHTYLRGDEYEDISVAWDWNLIPGTTVDYGATPLSCDRTQFTGVENFVGGASDGKVGVSVMRYRNPSTGSLQWQKVWFFLDDDVQHVMIANISSTTAAPVYSVLDQRRHTGPIFIDGLIKGSGNYSGIRSLWHGDVGYVFPADSGYTTSLQIGEKSGTWATIGTSTQPPATVDLFAAWIQHTSLSKPISYTVLPGTDQQTFLRRSRNVPLQSVQNDAHISTIFDVVHGTIMSVFWDTNGGSTALASAGSTVPITITASGNICLIFKLYSGEIIISDPSQTLSSVQIMFTIGRGRAPRWWGMKAITKTITVGLPQGGLAGNSVTQTL</sequence>
<evidence type="ECO:0000259" key="6">
    <source>
        <dbReference type="Pfam" id="PF08124"/>
    </source>
</evidence>
<evidence type="ECO:0000259" key="4">
    <source>
        <dbReference type="Pfam" id="PF02278"/>
    </source>
</evidence>
<protein>
    <submittedName>
        <fullName evidence="7">Chondroitinase-AC</fullName>
    </submittedName>
</protein>
<dbReference type="InterPro" id="IPR003159">
    <property type="entry name" value="Lyase_8_central_dom"/>
</dbReference>
<evidence type="ECO:0000259" key="5">
    <source>
        <dbReference type="Pfam" id="PF02884"/>
    </source>
</evidence>
<feature type="domain" description="Polysaccharide lyase family 8 C-terminal" evidence="5">
    <location>
        <begin position="742"/>
        <end position="814"/>
    </location>
</feature>
<dbReference type="SUPFAM" id="SSF74650">
    <property type="entry name" value="Galactose mutarotase-like"/>
    <property type="match status" value="1"/>
</dbReference>
<dbReference type="InterPro" id="IPR038970">
    <property type="entry name" value="Lyase_8"/>
</dbReference>
<dbReference type="PANTHER" id="PTHR38481:SF1">
    <property type="entry name" value="HYALURONATE LYASE"/>
    <property type="match status" value="1"/>
</dbReference>
<dbReference type="SUPFAM" id="SSF49863">
    <property type="entry name" value="Hyaluronate lyase-like, C-terminal domain"/>
    <property type="match status" value="1"/>
</dbReference>
<evidence type="ECO:0000313" key="8">
    <source>
        <dbReference type="Proteomes" id="UP000076154"/>
    </source>
</evidence>
<dbReference type="Gene3D" id="2.60.220.10">
    <property type="entry name" value="Polysaccharide lyase family 8-like, C-terminal"/>
    <property type="match status" value="1"/>
</dbReference>
<accession>A0A369KFC5</accession>
<proteinExistence type="inferred from homology"/>
<evidence type="ECO:0000256" key="3">
    <source>
        <dbReference type="ARBA" id="ARBA00023239"/>
    </source>
</evidence>
<evidence type="ECO:0000256" key="2">
    <source>
        <dbReference type="ARBA" id="ARBA00022729"/>
    </source>
</evidence>
<dbReference type="InterPro" id="IPR008929">
    <property type="entry name" value="Chondroitin_lyas"/>
</dbReference>
<dbReference type="InterPro" id="IPR012970">
    <property type="entry name" value="Lyase_8_alpha_N"/>
</dbReference>
<dbReference type="InterPro" id="IPR014718">
    <property type="entry name" value="GH-type_carb-bd"/>
</dbReference>
<dbReference type="InterPro" id="IPR011071">
    <property type="entry name" value="Lyase_8-like_C"/>
</dbReference>
<evidence type="ECO:0000256" key="1">
    <source>
        <dbReference type="ARBA" id="ARBA00006699"/>
    </source>
</evidence>
<dbReference type="Proteomes" id="UP000076154">
    <property type="component" value="Unassembled WGS sequence"/>
</dbReference>
<keyword evidence="2" id="KW-0732">Signal</keyword>
<reference evidence="7" key="1">
    <citation type="submission" date="2018-04" db="EMBL/GenBank/DDBJ databases">
        <title>Whole genome sequencing of Hypsizygus marmoreus.</title>
        <authorList>
            <person name="Choi I.-G."/>
            <person name="Min B."/>
            <person name="Kim J.-G."/>
            <person name="Kim S."/>
            <person name="Oh Y.-L."/>
            <person name="Kong W.-S."/>
            <person name="Park H."/>
            <person name="Jeong J."/>
            <person name="Song E.-S."/>
        </authorList>
    </citation>
    <scope>NUCLEOTIDE SEQUENCE [LARGE SCALE GENOMIC DNA]</scope>
    <source>
        <strain evidence="7">51987-8</strain>
    </source>
</reference>
<evidence type="ECO:0000313" key="7">
    <source>
        <dbReference type="EMBL" id="RDB29606.1"/>
    </source>
</evidence>